<reference evidence="2 3" key="1">
    <citation type="submission" date="2014-06" db="EMBL/GenBank/DDBJ databases">
        <title>Evolutionary Origins and Diversification of the Mycorrhizal Mutualists.</title>
        <authorList>
            <consortium name="DOE Joint Genome Institute"/>
            <consortium name="Mycorrhizal Genomics Consortium"/>
            <person name="Kohler A."/>
            <person name="Kuo A."/>
            <person name="Nagy L.G."/>
            <person name="Floudas D."/>
            <person name="Copeland A."/>
            <person name="Barry K.W."/>
            <person name="Cichocki N."/>
            <person name="Veneault-Fourrey C."/>
            <person name="LaButti K."/>
            <person name="Lindquist E.A."/>
            <person name="Lipzen A."/>
            <person name="Lundell T."/>
            <person name="Morin E."/>
            <person name="Murat C."/>
            <person name="Riley R."/>
            <person name="Ohm R."/>
            <person name="Sun H."/>
            <person name="Tunlid A."/>
            <person name="Henrissat B."/>
            <person name="Grigoriev I.V."/>
            <person name="Hibbett D.S."/>
            <person name="Martin F."/>
        </authorList>
    </citation>
    <scope>NUCLEOTIDE SEQUENCE [LARGE SCALE GENOMIC DNA]</scope>
    <source>
        <strain evidence="2 3">SS14</strain>
    </source>
</reference>
<dbReference type="Gene3D" id="1.25.40.10">
    <property type="entry name" value="Tetratricopeptide repeat domain"/>
    <property type="match status" value="1"/>
</dbReference>
<feature type="compositionally biased region" description="Polar residues" evidence="1">
    <location>
        <begin position="52"/>
        <end position="63"/>
    </location>
</feature>
<evidence type="ECO:0000256" key="1">
    <source>
        <dbReference type="SAM" id="MobiDB-lite"/>
    </source>
</evidence>
<accession>A0A0C9TP40</accession>
<dbReference type="AlphaFoldDB" id="A0A0C9TP40"/>
<dbReference type="PANTHER" id="PTHR19959:SF119">
    <property type="entry name" value="FUNGAL LIPASE-LIKE DOMAIN-CONTAINING PROTEIN"/>
    <property type="match status" value="1"/>
</dbReference>
<dbReference type="PANTHER" id="PTHR19959">
    <property type="entry name" value="KINESIN LIGHT CHAIN"/>
    <property type="match status" value="1"/>
</dbReference>
<sequence>MDQIKQTYQDITDNYLVEPTIEELPGAVQLDSQAAFQAQTYLSEAQRPTPPGTDSLQQSQQLCPSDPHFLDSIIQMQQNIVTHMPDNHPDKASYLNNYGNSLHQRFELRGNITDLAQAITTHQEAVRLTPNEHPNQAPSLNNLGNSLHSRYQRFGELEDLDNAIVYQQRAVDQAAGKVDQAAGKGDQAAFFNNLGNSFHRRFQHFGNFTDLERSISAQQQAVELTHDGHPSRGAYMNNLAISLQSQYSVQEMGLGTKPS</sequence>
<keyword evidence="3" id="KW-1185">Reference proteome</keyword>
<name>A0A0C9TP40_SPHS4</name>
<dbReference type="SUPFAM" id="SSF48452">
    <property type="entry name" value="TPR-like"/>
    <property type="match status" value="1"/>
</dbReference>
<dbReference type="OrthoDB" id="3264935at2759"/>
<dbReference type="InterPro" id="IPR011990">
    <property type="entry name" value="TPR-like_helical_dom_sf"/>
</dbReference>
<dbReference type="Proteomes" id="UP000054279">
    <property type="component" value="Unassembled WGS sequence"/>
</dbReference>
<gene>
    <name evidence="2" type="ORF">M422DRAFT_266552</name>
</gene>
<evidence type="ECO:0000313" key="2">
    <source>
        <dbReference type="EMBL" id="KIJ31798.1"/>
    </source>
</evidence>
<organism evidence="2 3">
    <name type="scientific">Sphaerobolus stellatus (strain SS14)</name>
    <dbReference type="NCBI Taxonomy" id="990650"/>
    <lineage>
        <taxon>Eukaryota</taxon>
        <taxon>Fungi</taxon>
        <taxon>Dikarya</taxon>
        <taxon>Basidiomycota</taxon>
        <taxon>Agaricomycotina</taxon>
        <taxon>Agaricomycetes</taxon>
        <taxon>Phallomycetidae</taxon>
        <taxon>Geastrales</taxon>
        <taxon>Sphaerobolaceae</taxon>
        <taxon>Sphaerobolus</taxon>
    </lineage>
</organism>
<proteinExistence type="predicted"/>
<feature type="region of interest" description="Disordered" evidence="1">
    <location>
        <begin position="45"/>
        <end position="64"/>
    </location>
</feature>
<evidence type="ECO:0000313" key="3">
    <source>
        <dbReference type="Proteomes" id="UP000054279"/>
    </source>
</evidence>
<dbReference type="HOGENOM" id="CLU_1074302_0_0_1"/>
<dbReference type="EMBL" id="KN837237">
    <property type="protein sequence ID" value="KIJ31798.1"/>
    <property type="molecule type" value="Genomic_DNA"/>
</dbReference>
<protein>
    <submittedName>
        <fullName evidence="2">Unplaced genomic scaffold SPHSTscaffold_162, whole genome shotgun sequence</fullName>
    </submittedName>
</protein>